<gene>
    <name evidence="2" type="ORF">VKT23_005729</name>
    <name evidence="1" type="ORF">VKT23_007129</name>
</gene>
<protein>
    <submittedName>
        <fullName evidence="1">Uncharacterized protein</fullName>
    </submittedName>
</protein>
<reference evidence="1 3" key="1">
    <citation type="submission" date="2024-01" db="EMBL/GenBank/DDBJ databases">
        <title>A draft genome for the cacao thread blight pathogen Marasmiellus scandens.</title>
        <authorList>
            <person name="Baruah I.K."/>
            <person name="Leung J."/>
            <person name="Bukari Y."/>
            <person name="Amoako-Attah I."/>
            <person name="Meinhardt L.W."/>
            <person name="Bailey B.A."/>
            <person name="Cohen S.P."/>
        </authorList>
    </citation>
    <scope>NUCLEOTIDE SEQUENCE [LARGE SCALE GENOMIC DNA]</scope>
    <source>
        <strain evidence="1 3">GH-19</strain>
    </source>
</reference>
<evidence type="ECO:0000313" key="1">
    <source>
        <dbReference type="EMBL" id="KAK7463790.1"/>
    </source>
</evidence>
<proteinExistence type="predicted"/>
<dbReference type="EMBL" id="JBANRG010000009">
    <property type="protein sequence ID" value="KAK7463790.1"/>
    <property type="molecule type" value="Genomic_DNA"/>
</dbReference>
<evidence type="ECO:0000313" key="2">
    <source>
        <dbReference type="EMBL" id="KAK7465757.1"/>
    </source>
</evidence>
<name>A0ABR1JLU7_9AGAR</name>
<dbReference type="InterPro" id="IPR032675">
    <property type="entry name" value="LRR_dom_sf"/>
</dbReference>
<organism evidence="1 3">
    <name type="scientific">Marasmiellus scandens</name>
    <dbReference type="NCBI Taxonomy" id="2682957"/>
    <lineage>
        <taxon>Eukaryota</taxon>
        <taxon>Fungi</taxon>
        <taxon>Dikarya</taxon>
        <taxon>Basidiomycota</taxon>
        <taxon>Agaricomycotina</taxon>
        <taxon>Agaricomycetes</taxon>
        <taxon>Agaricomycetidae</taxon>
        <taxon>Agaricales</taxon>
        <taxon>Marasmiineae</taxon>
        <taxon>Omphalotaceae</taxon>
        <taxon>Marasmiellus</taxon>
    </lineage>
</organism>
<dbReference type="SUPFAM" id="SSF52047">
    <property type="entry name" value="RNI-like"/>
    <property type="match status" value="1"/>
</dbReference>
<comment type="caution">
    <text evidence="1">The sequence shown here is derived from an EMBL/GenBank/DDBJ whole genome shotgun (WGS) entry which is preliminary data.</text>
</comment>
<dbReference type="EMBL" id="JBANRG010000006">
    <property type="protein sequence ID" value="KAK7465757.1"/>
    <property type="molecule type" value="Genomic_DNA"/>
</dbReference>
<keyword evidence="3" id="KW-1185">Reference proteome</keyword>
<sequence>MSCRPRLVDDLIPLILSSSDCWWRRDLLRLARISPAWLYNIRKRLYDTPVLYSPASCLLLARTLSENPYLRTLIKGIELCPVSEGKFFSADEMKSIRYILSLNGLVSLTLGGDLSVGAERLLNSLSYPETIIKLHVNGSCRKDALGCPASLEWDTVLASRFPELQRLELSNLDLDIVYPSFPSRLQISELVLSNVQLVGGDLSHLLQDTDTLKYLCVSGEFSSEMDEQVSFVVESYGVENLLYEVECMGAWRPTLFDEGLSLPSTLRVLQLSGVRVDVETLNAVHRCYPNIEELKVTGRSVSLSVEDWVEFAKSAKCAKLERLQVPEGTNEPPFRRWEDDNVLRAACCERGIVLYNSILG</sequence>
<dbReference type="Gene3D" id="3.80.10.10">
    <property type="entry name" value="Ribonuclease Inhibitor"/>
    <property type="match status" value="1"/>
</dbReference>
<evidence type="ECO:0000313" key="3">
    <source>
        <dbReference type="Proteomes" id="UP001498398"/>
    </source>
</evidence>
<accession>A0ABR1JLU7</accession>
<dbReference type="Proteomes" id="UP001498398">
    <property type="component" value="Unassembled WGS sequence"/>
</dbReference>